<keyword evidence="4" id="KW-1185">Reference proteome</keyword>
<name>A0A518CPA3_9PLAN</name>
<dbReference type="EMBL" id="CP036281">
    <property type="protein sequence ID" value="QDU81050.1"/>
    <property type="molecule type" value="Genomic_DNA"/>
</dbReference>
<proteinExistence type="predicted"/>
<dbReference type="GO" id="GO:0006508">
    <property type="term" value="P:proteolysis"/>
    <property type="evidence" value="ECO:0007669"/>
    <property type="project" value="UniProtKB-KW"/>
</dbReference>
<keyword evidence="1" id="KW-0472">Membrane</keyword>
<feature type="domain" description="CAAX prenyl protease 2/Lysostaphin resistance protein A-like" evidence="2">
    <location>
        <begin position="148"/>
        <end position="245"/>
    </location>
</feature>
<accession>A0A518CPA3</accession>
<dbReference type="Proteomes" id="UP000317178">
    <property type="component" value="Chromosome"/>
</dbReference>
<dbReference type="KEGG" id="plon:Pla110_27870"/>
<evidence type="ECO:0000256" key="1">
    <source>
        <dbReference type="SAM" id="Phobius"/>
    </source>
</evidence>
<feature type="transmembrane region" description="Helical" evidence="1">
    <location>
        <begin position="65"/>
        <end position="91"/>
    </location>
</feature>
<feature type="transmembrane region" description="Helical" evidence="1">
    <location>
        <begin position="25"/>
        <end position="45"/>
    </location>
</feature>
<feature type="transmembrane region" description="Helical" evidence="1">
    <location>
        <begin position="103"/>
        <end position="128"/>
    </location>
</feature>
<evidence type="ECO:0000313" key="4">
    <source>
        <dbReference type="Proteomes" id="UP000317178"/>
    </source>
</evidence>
<dbReference type="AlphaFoldDB" id="A0A518CPA3"/>
<organism evidence="3 4">
    <name type="scientific">Polystyrenella longa</name>
    <dbReference type="NCBI Taxonomy" id="2528007"/>
    <lineage>
        <taxon>Bacteria</taxon>
        <taxon>Pseudomonadati</taxon>
        <taxon>Planctomycetota</taxon>
        <taxon>Planctomycetia</taxon>
        <taxon>Planctomycetales</taxon>
        <taxon>Planctomycetaceae</taxon>
        <taxon>Polystyrenella</taxon>
    </lineage>
</organism>
<dbReference type="OrthoDB" id="9814348at2"/>
<dbReference type="GO" id="GO:0004175">
    <property type="term" value="F:endopeptidase activity"/>
    <property type="evidence" value="ECO:0007669"/>
    <property type="project" value="UniProtKB-ARBA"/>
</dbReference>
<dbReference type="RefSeq" id="WP_144996273.1">
    <property type="nucleotide sequence ID" value="NZ_CP036281.1"/>
</dbReference>
<protein>
    <submittedName>
        <fullName evidence="3">CAAX amino terminal protease self-immunity</fullName>
    </submittedName>
</protein>
<dbReference type="Pfam" id="PF02517">
    <property type="entry name" value="Rce1-like"/>
    <property type="match status" value="1"/>
</dbReference>
<keyword evidence="1" id="KW-0812">Transmembrane</keyword>
<feature type="transmembrane region" description="Helical" evidence="1">
    <location>
        <begin position="181"/>
        <end position="203"/>
    </location>
</feature>
<keyword evidence="1" id="KW-1133">Transmembrane helix</keyword>
<reference evidence="3 4" key="1">
    <citation type="submission" date="2019-02" db="EMBL/GenBank/DDBJ databases">
        <title>Deep-cultivation of Planctomycetes and their phenomic and genomic characterization uncovers novel biology.</title>
        <authorList>
            <person name="Wiegand S."/>
            <person name="Jogler M."/>
            <person name="Boedeker C."/>
            <person name="Pinto D."/>
            <person name="Vollmers J."/>
            <person name="Rivas-Marin E."/>
            <person name="Kohn T."/>
            <person name="Peeters S.H."/>
            <person name="Heuer A."/>
            <person name="Rast P."/>
            <person name="Oberbeckmann S."/>
            <person name="Bunk B."/>
            <person name="Jeske O."/>
            <person name="Meyerdierks A."/>
            <person name="Storesund J.E."/>
            <person name="Kallscheuer N."/>
            <person name="Luecker S."/>
            <person name="Lage O.M."/>
            <person name="Pohl T."/>
            <person name="Merkel B.J."/>
            <person name="Hornburger P."/>
            <person name="Mueller R.-W."/>
            <person name="Bruemmer F."/>
            <person name="Labrenz M."/>
            <person name="Spormann A.M."/>
            <person name="Op den Camp H."/>
            <person name="Overmann J."/>
            <person name="Amann R."/>
            <person name="Jetten M.S.M."/>
            <person name="Mascher T."/>
            <person name="Medema M.H."/>
            <person name="Devos D.P."/>
            <person name="Kaster A.-K."/>
            <person name="Ovreas L."/>
            <person name="Rohde M."/>
            <person name="Galperin M.Y."/>
            <person name="Jogler C."/>
        </authorList>
    </citation>
    <scope>NUCLEOTIDE SEQUENCE [LARGE SCALE GENOMIC DNA]</scope>
    <source>
        <strain evidence="3 4">Pla110</strain>
    </source>
</reference>
<evidence type="ECO:0000313" key="3">
    <source>
        <dbReference type="EMBL" id="QDU81050.1"/>
    </source>
</evidence>
<gene>
    <name evidence="3" type="ORF">Pla110_27870</name>
</gene>
<sequence length="258" mass="28628">MAVSYVKKKKETIPLTYWEESRQPWACLLFLTPLIGLYEFGVWYLADQRTPDALRNGADAWMRSWLGTAGLNGTVWAPMAVLLVLFLWHLLSWGKWKVSGETLVGMLAESLIFALGLIVVGQTQGLIFQQVVGNIPLSIFSSENVSRAVTFIGAGIYEEFLFRLCLLPACYGFFRLIKVPVRWATIGAIVWTSLIFSAAHYIGAGADTFQLFTFVFRAVAGGFFACLFCFRGFGITVGCHATYDLLVGLYMAANINQG</sequence>
<feature type="transmembrane region" description="Helical" evidence="1">
    <location>
        <begin position="209"/>
        <end position="230"/>
    </location>
</feature>
<keyword evidence="3" id="KW-0378">Hydrolase</keyword>
<keyword evidence="3" id="KW-0645">Protease</keyword>
<dbReference type="GO" id="GO:0080120">
    <property type="term" value="P:CAAX-box protein maturation"/>
    <property type="evidence" value="ECO:0007669"/>
    <property type="project" value="UniProtKB-ARBA"/>
</dbReference>
<evidence type="ECO:0000259" key="2">
    <source>
        <dbReference type="Pfam" id="PF02517"/>
    </source>
</evidence>
<dbReference type="InterPro" id="IPR003675">
    <property type="entry name" value="Rce1/LyrA-like_dom"/>
</dbReference>